<feature type="transmembrane region" description="Helical" evidence="16">
    <location>
        <begin position="92"/>
        <end position="115"/>
    </location>
</feature>
<dbReference type="Pfam" id="PF00209">
    <property type="entry name" value="SNF"/>
    <property type="match status" value="1"/>
</dbReference>
<feature type="binding site" evidence="15">
    <location>
        <position position="103"/>
    </location>
    <ligand>
        <name>Na(+)</name>
        <dbReference type="ChEBI" id="CHEBI:29101"/>
        <label>1</label>
    </ligand>
</feature>
<dbReference type="GO" id="GO:0046872">
    <property type="term" value="F:metal ion binding"/>
    <property type="evidence" value="ECO:0007669"/>
    <property type="project" value="UniProtKB-KW"/>
</dbReference>
<evidence type="ECO:0000256" key="8">
    <source>
        <dbReference type="ARBA" id="ARBA00023053"/>
    </source>
</evidence>
<evidence type="ECO:0000256" key="3">
    <source>
        <dbReference type="ARBA" id="ARBA00022448"/>
    </source>
</evidence>
<evidence type="ECO:0000256" key="6">
    <source>
        <dbReference type="ARBA" id="ARBA00022970"/>
    </source>
</evidence>
<evidence type="ECO:0000256" key="10">
    <source>
        <dbReference type="ARBA" id="ARBA00023136"/>
    </source>
</evidence>
<evidence type="ECO:0000256" key="7">
    <source>
        <dbReference type="ARBA" id="ARBA00022989"/>
    </source>
</evidence>
<evidence type="ECO:0000313" key="17">
    <source>
        <dbReference type="EnsemblMetazoa" id="GAUT006188-PA"/>
    </source>
</evidence>
<dbReference type="PROSITE" id="PS50267">
    <property type="entry name" value="NA_NEUROTRAN_SYMP_3"/>
    <property type="match status" value="1"/>
</dbReference>
<evidence type="ECO:0000256" key="13">
    <source>
        <dbReference type="ARBA" id="ARBA00037785"/>
    </source>
</evidence>
<sequence>MKIYKPSARTLRRNQSTSSLYGTDVVCEDHHSSLKLITIKVQNAGFTIFGILGHLAHEIGTDDIGSVVNGDARSAFISYPNAIAKFENLPPFFSVLFLMLFLLGIGSNMGMNLTLQFFKKYPNLRRPENYLLWVKAVLAKLIHK</sequence>
<keyword evidence="3" id="KW-0813">Transport</keyword>
<comment type="function">
    <text evidence="13">Unusual broad substrate spectrum amino acid:sodium cotransporter that promotes absorption of the D isomers of essential amino acids. Neutral amino acids are the preferred substrates, especially methionine and phenylalanine.</text>
</comment>
<evidence type="ECO:0000256" key="16">
    <source>
        <dbReference type="SAM" id="Phobius"/>
    </source>
</evidence>
<dbReference type="GO" id="GO:0005886">
    <property type="term" value="C:plasma membrane"/>
    <property type="evidence" value="ECO:0007669"/>
    <property type="project" value="TreeGrafter"/>
</dbReference>
<protein>
    <recommendedName>
        <fullName evidence="14">Sodium-dependent nutrient amino acid transporter 1</fullName>
    </recommendedName>
</protein>
<evidence type="ECO:0000256" key="1">
    <source>
        <dbReference type="ARBA" id="ARBA00004141"/>
    </source>
</evidence>
<keyword evidence="10 16" id="KW-0472">Membrane</keyword>
<dbReference type="InterPro" id="IPR000175">
    <property type="entry name" value="Na/ntran_symport"/>
</dbReference>
<evidence type="ECO:0000256" key="4">
    <source>
        <dbReference type="ARBA" id="ARBA00022692"/>
    </source>
</evidence>
<dbReference type="GO" id="GO:0089718">
    <property type="term" value="P:amino acid import across plasma membrane"/>
    <property type="evidence" value="ECO:0007669"/>
    <property type="project" value="TreeGrafter"/>
</dbReference>
<keyword evidence="12" id="KW-0739">Sodium transport</keyword>
<keyword evidence="15" id="KW-0479">Metal-binding</keyword>
<keyword evidence="4 16" id="KW-0812">Transmembrane</keyword>
<dbReference type="PANTHER" id="PTHR11616:SF321">
    <property type="entry name" value="SODIUM-DEPENDENT NUTRIENT AMINO ACID TRANSPORTER 1-RELATED"/>
    <property type="match status" value="1"/>
</dbReference>
<name>A0A1A9UIQ3_GLOAU</name>
<keyword evidence="11" id="KW-0325">Glycoprotein</keyword>
<organism evidence="17 18">
    <name type="scientific">Glossina austeni</name>
    <name type="common">Savannah tsetse fly</name>
    <dbReference type="NCBI Taxonomy" id="7395"/>
    <lineage>
        <taxon>Eukaryota</taxon>
        <taxon>Metazoa</taxon>
        <taxon>Ecdysozoa</taxon>
        <taxon>Arthropoda</taxon>
        <taxon>Hexapoda</taxon>
        <taxon>Insecta</taxon>
        <taxon>Pterygota</taxon>
        <taxon>Neoptera</taxon>
        <taxon>Endopterygota</taxon>
        <taxon>Diptera</taxon>
        <taxon>Brachycera</taxon>
        <taxon>Muscomorpha</taxon>
        <taxon>Hippoboscoidea</taxon>
        <taxon>Glossinidae</taxon>
        <taxon>Glossina</taxon>
    </lineage>
</organism>
<keyword evidence="7 16" id="KW-1133">Transmembrane helix</keyword>
<evidence type="ECO:0000256" key="5">
    <source>
        <dbReference type="ARBA" id="ARBA00022847"/>
    </source>
</evidence>
<dbReference type="STRING" id="7395.A0A1A9UIQ3"/>
<dbReference type="InterPro" id="IPR037272">
    <property type="entry name" value="SNS_sf"/>
</dbReference>
<keyword evidence="8 15" id="KW-0915">Sodium</keyword>
<evidence type="ECO:0000256" key="15">
    <source>
        <dbReference type="PIRSR" id="PIRSR600175-1"/>
    </source>
</evidence>
<comment type="similarity">
    <text evidence="2">Belongs to the sodium:neurotransmitter symporter (SNF) (TC 2.A.22) family.</text>
</comment>
<proteinExistence type="inferred from homology"/>
<evidence type="ECO:0000256" key="12">
    <source>
        <dbReference type="ARBA" id="ARBA00023201"/>
    </source>
</evidence>
<dbReference type="SUPFAM" id="SSF161070">
    <property type="entry name" value="SNF-like"/>
    <property type="match status" value="1"/>
</dbReference>
<dbReference type="AlphaFoldDB" id="A0A1A9UIQ3"/>
<feature type="binding site" evidence="15">
    <location>
        <position position="107"/>
    </location>
    <ligand>
        <name>Na(+)</name>
        <dbReference type="ChEBI" id="CHEBI:29101"/>
        <label>1</label>
    </ligand>
</feature>
<comment type="subcellular location">
    <subcellularLocation>
        <location evidence="1">Membrane</location>
        <topology evidence="1">Multi-pass membrane protein</topology>
    </subcellularLocation>
</comment>
<evidence type="ECO:0000256" key="14">
    <source>
        <dbReference type="ARBA" id="ARBA00040215"/>
    </source>
</evidence>
<keyword evidence="18" id="KW-1185">Reference proteome</keyword>
<evidence type="ECO:0000256" key="9">
    <source>
        <dbReference type="ARBA" id="ARBA00023065"/>
    </source>
</evidence>
<reference evidence="17" key="1">
    <citation type="submission" date="2020-05" db="UniProtKB">
        <authorList>
            <consortium name="EnsemblMetazoa"/>
        </authorList>
    </citation>
    <scope>IDENTIFICATION</scope>
    <source>
        <strain evidence="17">TTRI</strain>
    </source>
</reference>
<dbReference type="Proteomes" id="UP000078200">
    <property type="component" value="Unassembled WGS sequence"/>
</dbReference>
<evidence type="ECO:0000256" key="2">
    <source>
        <dbReference type="ARBA" id="ARBA00006459"/>
    </source>
</evidence>
<evidence type="ECO:0000313" key="18">
    <source>
        <dbReference type="Proteomes" id="UP000078200"/>
    </source>
</evidence>
<dbReference type="EnsemblMetazoa" id="GAUT006188-RA">
    <property type="protein sequence ID" value="GAUT006188-PA"/>
    <property type="gene ID" value="GAUT006188"/>
</dbReference>
<accession>A0A1A9UIQ3</accession>
<evidence type="ECO:0000256" key="11">
    <source>
        <dbReference type="ARBA" id="ARBA00023180"/>
    </source>
</evidence>
<keyword evidence="6" id="KW-0029">Amino-acid transport</keyword>
<dbReference type="GO" id="GO:0015179">
    <property type="term" value="F:L-amino acid transmembrane transporter activity"/>
    <property type="evidence" value="ECO:0007669"/>
    <property type="project" value="TreeGrafter"/>
</dbReference>
<keyword evidence="5" id="KW-0769">Symport</keyword>
<dbReference type="PANTHER" id="PTHR11616">
    <property type="entry name" value="SODIUM/CHLORIDE DEPENDENT TRANSPORTER"/>
    <property type="match status" value="1"/>
</dbReference>
<dbReference type="GO" id="GO:0005283">
    <property type="term" value="F:amino acid:sodium symporter activity"/>
    <property type="evidence" value="ECO:0007669"/>
    <property type="project" value="TreeGrafter"/>
</dbReference>
<dbReference type="VEuPathDB" id="VectorBase:GAUT006188"/>
<keyword evidence="9" id="KW-0406">Ion transport</keyword>